<evidence type="ECO:0000313" key="4">
    <source>
        <dbReference type="Proteomes" id="UP000095008"/>
    </source>
</evidence>
<evidence type="ECO:0008006" key="5">
    <source>
        <dbReference type="Google" id="ProtNLM"/>
    </source>
</evidence>
<dbReference type="Proteomes" id="UP000095008">
    <property type="component" value="Unassembled WGS sequence"/>
</dbReference>
<evidence type="ECO:0000313" key="3">
    <source>
        <dbReference type="EMBL" id="OCX70912.1"/>
    </source>
</evidence>
<accession>A0A1C2J888</accession>
<keyword evidence="2" id="KW-0732">Signal</keyword>
<comment type="caution">
    <text evidence="3">The sequence shown here is derived from an EMBL/GenBank/DDBJ whole genome shotgun (WGS) entry which is preliminary data.</text>
</comment>
<feature type="chain" id="PRO_5009838071" description="P-type conjugative transfer protein TrbJ" evidence="2">
    <location>
        <begin position="25"/>
        <end position="255"/>
    </location>
</feature>
<proteinExistence type="predicted"/>
<evidence type="ECO:0000256" key="1">
    <source>
        <dbReference type="SAM" id="Coils"/>
    </source>
</evidence>
<keyword evidence="1" id="KW-0175">Coiled coil</keyword>
<sequence length="255" mass="27374">MKKQHNIILATAIAFALIPASALAGTLTGGANFPEQVVQEATAVQQLAQEAQQVQEQIQMVYDQAKNLESMPTQMWSSVSSDLNNLVNIAGQAQGLSYAGQNIASQFGQTYPAASSIGTNYTQQMQTWTTDTNSQIQSMLQQNHLEAQQFTSQQSALQAIENASQSASGRMQVLQAGNQISGMLVNQLQQMQQETMAANSAMGAYEAQRVNQQQQATNDENSYIQQNDATLNVPDNMMVITPITIPGGGATATAP</sequence>
<gene>
    <name evidence="3" type="ORF">A6M23_13225</name>
</gene>
<feature type="signal peptide" evidence="2">
    <location>
        <begin position="1"/>
        <end position="24"/>
    </location>
</feature>
<feature type="coiled-coil region" evidence="1">
    <location>
        <begin position="37"/>
        <end position="71"/>
    </location>
</feature>
<keyword evidence="4" id="KW-1185">Reference proteome</keyword>
<dbReference type="AlphaFoldDB" id="A0A1C2J888"/>
<reference evidence="3" key="1">
    <citation type="journal article" date="2016" name="Int. J. Mol. Sci.">
        <title>Comparative genomics of the extreme acidophile Acidithiobacillus thiooxidans reveals intraspecific divergence and niche adaptation.</title>
        <authorList>
            <person name="Zhang X."/>
            <person name="Feng X."/>
            <person name="Tao J."/>
            <person name="Ma L."/>
            <person name="Xiao Y."/>
            <person name="Liang Y."/>
            <person name="Liu X."/>
            <person name="Yin H."/>
        </authorList>
    </citation>
    <scope>NUCLEOTIDE SEQUENCE [LARGE SCALE GENOMIC DNA]</scope>
    <source>
        <strain evidence="3">DXS-W</strain>
    </source>
</reference>
<dbReference type="EMBL" id="LWRY01000152">
    <property type="protein sequence ID" value="OCX70912.1"/>
    <property type="molecule type" value="Genomic_DNA"/>
</dbReference>
<dbReference type="InterPro" id="IPR014147">
    <property type="entry name" value="T4SS_TrbJ"/>
</dbReference>
<dbReference type="OrthoDB" id="9151341at2"/>
<protein>
    <recommendedName>
        <fullName evidence="5">P-type conjugative transfer protein TrbJ</fullName>
    </recommendedName>
</protein>
<dbReference type="NCBIfam" id="TIGR02780">
    <property type="entry name" value="TrbJ_Ti"/>
    <property type="match status" value="1"/>
</dbReference>
<organism evidence="3 4">
    <name type="scientific">Acidithiobacillus thiooxidans</name>
    <name type="common">Thiobacillus thiooxidans</name>
    <dbReference type="NCBI Taxonomy" id="930"/>
    <lineage>
        <taxon>Bacteria</taxon>
        <taxon>Pseudomonadati</taxon>
        <taxon>Pseudomonadota</taxon>
        <taxon>Acidithiobacillia</taxon>
        <taxon>Acidithiobacillales</taxon>
        <taxon>Acidithiobacillaceae</taxon>
        <taxon>Acidithiobacillus</taxon>
    </lineage>
</organism>
<dbReference type="RefSeq" id="WP_065974118.1">
    <property type="nucleotide sequence ID" value="NZ_LWRY01000152.1"/>
</dbReference>
<evidence type="ECO:0000256" key="2">
    <source>
        <dbReference type="SAM" id="SignalP"/>
    </source>
</evidence>
<name>A0A1C2J888_ACITH</name>